<dbReference type="EMBL" id="UINC01003325">
    <property type="protein sequence ID" value="SVA05314.1"/>
    <property type="molecule type" value="Genomic_DNA"/>
</dbReference>
<reference evidence="2" key="1">
    <citation type="submission" date="2018-05" db="EMBL/GenBank/DDBJ databases">
        <authorList>
            <person name="Lanie J.A."/>
            <person name="Ng W.-L."/>
            <person name="Kazmierczak K.M."/>
            <person name="Andrzejewski T.M."/>
            <person name="Davidsen T.M."/>
            <person name="Wayne K.J."/>
            <person name="Tettelin H."/>
            <person name="Glass J.I."/>
            <person name="Rusch D."/>
            <person name="Podicherti R."/>
            <person name="Tsui H.-C.T."/>
            <person name="Winkler M.E."/>
        </authorList>
    </citation>
    <scope>NUCLEOTIDE SEQUENCE</scope>
</reference>
<feature type="compositionally biased region" description="Polar residues" evidence="1">
    <location>
        <begin position="7"/>
        <end position="20"/>
    </location>
</feature>
<accession>A0A381SPH5</accession>
<name>A0A381SPH5_9ZZZZ</name>
<organism evidence="2">
    <name type="scientific">marine metagenome</name>
    <dbReference type="NCBI Taxonomy" id="408172"/>
    <lineage>
        <taxon>unclassified sequences</taxon>
        <taxon>metagenomes</taxon>
        <taxon>ecological metagenomes</taxon>
    </lineage>
</organism>
<proteinExistence type="predicted"/>
<feature type="region of interest" description="Disordered" evidence="1">
    <location>
        <begin position="1"/>
        <end position="34"/>
    </location>
</feature>
<evidence type="ECO:0000256" key="1">
    <source>
        <dbReference type="SAM" id="MobiDB-lite"/>
    </source>
</evidence>
<dbReference type="AlphaFoldDB" id="A0A381SPH5"/>
<sequence length="34" mass="3654">MGHGHSSEQISEQTWGSVSVTRAARNPSGVEHYA</sequence>
<gene>
    <name evidence="2" type="ORF">METZ01_LOCUS58168</name>
</gene>
<evidence type="ECO:0000313" key="2">
    <source>
        <dbReference type="EMBL" id="SVA05314.1"/>
    </source>
</evidence>
<protein>
    <submittedName>
        <fullName evidence="2">Uncharacterized protein</fullName>
    </submittedName>
</protein>